<dbReference type="Gene3D" id="2.60.120.10">
    <property type="entry name" value="Jelly Rolls"/>
    <property type="match status" value="1"/>
</dbReference>
<dbReference type="GO" id="GO:0051455">
    <property type="term" value="P:spindle attachment to meiosis I kinetochore"/>
    <property type="evidence" value="ECO:0007669"/>
    <property type="project" value="TreeGrafter"/>
</dbReference>
<name>A0A2T4CGP7_TRILO</name>
<protein>
    <recommendedName>
        <fullName evidence="6">CENP-C homolog</fullName>
    </recommendedName>
</protein>
<dbReference type="GO" id="GO:0000776">
    <property type="term" value="C:kinetochore"/>
    <property type="evidence" value="ECO:0007669"/>
    <property type="project" value="InterPro"/>
</dbReference>
<comment type="function">
    <text evidence="5">Component of the kinetochore, a multiprotein complex that assembles on centromeric DNA and attaches chromosomes to spindle microtubules, mediating chromosome segregation and sister chromatid segregation during meiosis and mitosis. Component of the inner kinetochore constitutive centromere-associated network (CCAN), which serves as a structural platform for outer kinetochore assembly.</text>
</comment>
<dbReference type="InterPro" id="IPR025974">
    <property type="entry name" value="Mif2/CENP-C_cupin"/>
</dbReference>
<evidence type="ECO:0000256" key="5">
    <source>
        <dbReference type="ARBA" id="ARBA00057947"/>
    </source>
</evidence>
<dbReference type="EMBL" id="KZ679127">
    <property type="protein sequence ID" value="PTB80739.1"/>
    <property type="molecule type" value="Genomic_DNA"/>
</dbReference>
<feature type="domain" description="Mif2/CENP-C cupin" evidence="8">
    <location>
        <begin position="409"/>
        <end position="493"/>
    </location>
</feature>
<evidence type="ECO:0000313" key="10">
    <source>
        <dbReference type="Proteomes" id="UP000240760"/>
    </source>
</evidence>
<dbReference type="InterPro" id="IPR011051">
    <property type="entry name" value="RmlC_Cupin_sf"/>
</dbReference>
<dbReference type="STRING" id="983965.A0A2T4CGP7"/>
<evidence type="ECO:0000256" key="1">
    <source>
        <dbReference type="ARBA" id="ARBA00004123"/>
    </source>
</evidence>
<feature type="compositionally biased region" description="Acidic residues" evidence="7">
    <location>
        <begin position="145"/>
        <end position="157"/>
    </location>
</feature>
<reference evidence="9 10" key="1">
    <citation type="submission" date="2016-07" db="EMBL/GenBank/DDBJ databases">
        <title>Multiple horizontal gene transfer events from other fungi enriched the ability of initially mycotrophic Trichoderma (Ascomycota) to feed on dead plant biomass.</title>
        <authorList>
            <consortium name="DOE Joint Genome Institute"/>
            <person name="Aerts A."/>
            <person name="Atanasova L."/>
            <person name="Chenthamara K."/>
            <person name="Zhang J."/>
            <person name="Grujic M."/>
            <person name="Henrissat B."/>
            <person name="Kuo A."/>
            <person name="Salamov A."/>
            <person name="Lipzen A."/>
            <person name="Labutti K."/>
            <person name="Barry K."/>
            <person name="Miao Y."/>
            <person name="Rahimi M.J."/>
            <person name="Shen Q."/>
            <person name="Grigoriev I.V."/>
            <person name="Kubicek C.P."/>
            <person name="Druzhinina I.S."/>
        </authorList>
    </citation>
    <scope>NUCLEOTIDE SEQUENCE [LARGE SCALE GENOMIC DNA]</scope>
    <source>
        <strain evidence="9 10">ATCC 18648</strain>
    </source>
</reference>
<evidence type="ECO:0000256" key="3">
    <source>
        <dbReference type="ARBA" id="ARBA00023125"/>
    </source>
</evidence>
<keyword evidence="3" id="KW-0238">DNA-binding</keyword>
<dbReference type="InterPro" id="IPR028386">
    <property type="entry name" value="CENP-C/Mif2/cnp3"/>
</dbReference>
<dbReference type="GO" id="GO:0051315">
    <property type="term" value="P:attachment of mitotic spindle microtubules to kinetochore"/>
    <property type="evidence" value="ECO:0007669"/>
    <property type="project" value="TreeGrafter"/>
</dbReference>
<feature type="region of interest" description="Disordered" evidence="7">
    <location>
        <begin position="1"/>
        <end position="268"/>
    </location>
</feature>
<feature type="compositionally biased region" description="Basic residues" evidence="7">
    <location>
        <begin position="220"/>
        <end position="232"/>
    </location>
</feature>
<dbReference type="FunFam" id="2.60.120.10:FF:000033">
    <property type="entry name" value="Centromere protein C 1"/>
    <property type="match status" value="1"/>
</dbReference>
<accession>A0A2T4CGP7</accession>
<sequence length="511" mass="56075">MGAGENGDESMMMVESTRSDSRGRRALDDDDVPLSGQKKRGRPNKAAPQAKSKAAQRAQAQEPSVELGTSRGKPVGVTVGRRSPDDGSDDANAKLDAMLERSLAGRQPKRKRVEEIPASPERPSKPAPPTKHSRILSSSEVQEQSGDDEEEEEEEEEVVPRKKQRTAAPTASKAQPSKPKSSNKAKTPAAARGDKVAPISAASKAKAKAKPKAEAQPKANKAKGRSARKPKNARSGADGEDEDVGETSFAALQRGPPMPKSRGLVSMRKNIDDTITQTRSGRHSYRPVAYWRGEQVVREDEEQADMFAKDRFIMPSIKEVVRVPVDEAPLRSAAPRGKARPKPKKQVVEEEEYEEWELNPGTVEGEIVIWETEHEEHPPADDEPVQVTDERIAISAKAVQTSEIRDATFRFAKTLTMPFMGAGVVDLPPGGEKRPKNSRKMHMVFFVHTGKVMVTINEAQFRISAGGMWFVPRGNYYSITNDYDNPSRVFFCQACEISPAQYEASQVSVGA</sequence>
<dbReference type="CDD" id="cd06993">
    <property type="entry name" value="cupin_CENP-C_C"/>
    <property type="match status" value="1"/>
</dbReference>
<dbReference type="SUPFAM" id="SSF51182">
    <property type="entry name" value="RmlC-like cupins"/>
    <property type="match status" value="1"/>
</dbReference>
<organism evidence="9 10">
    <name type="scientific">Trichoderma longibrachiatum ATCC 18648</name>
    <dbReference type="NCBI Taxonomy" id="983965"/>
    <lineage>
        <taxon>Eukaryota</taxon>
        <taxon>Fungi</taxon>
        <taxon>Dikarya</taxon>
        <taxon>Ascomycota</taxon>
        <taxon>Pezizomycotina</taxon>
        <taxon>Sordariomycetes</taxon>
        <taxon>Hypocreomycetidae</taxon>
        <taxon>Hypocreales</taxon>
        <taxon>Hypocreaceae</taxon>
        <taxon>Trichoderma</taxon>
    </lineage>
</organism>
<keyword evidence="4" id="KW-0539">Nucleus</keyword>
<comment type="subcellular location">
    <subcellularLocation>
        <location evidence="1">Nucleus</location>
    </subcellularLocation>
</comment>
<feature type="compositionally biased region" description="Low complexity" evidence="7">
    <location>
        <begin position="45"/>
        <end position="61"/>
    </location>
</feature>
<keyword evidence="10" id="KW-1185">Reference proteome</keyword>
<evidence type="ECO:0000313" key="9">
    <source>
        <dbReference type="EMBL" id="PTB80739.1"/>
    </source>
</evidence>
<feature type="region of interest" description="Disordered" evidence="7">
    <location>
        <begin position="332"/>
        <end position="352"/>
    </location>
</feature>
<gene>
    <name evidence="9" type="ORF">M440DRAFT_359034</name>
</gene>
<dbReference type="GO" id="GO:0051382">
    <property type="term" value="P:kinetochore assembly"/>
    <property type="evidence" value="ECO:0007669"/>
    <property type="project" value="InterPro"/>
</dbReference>
<evidence type="ECO:0000256" key="4">
    <source>
        <dbReference type="ARBA" id="ARBA00023242"/>
    </source>
</evidence>
<proteinExistence type="inferred from homology"/>
<dbReference type="Proteomes" id="UP000240760">
    <property type="component" value="Unassembled WGS sequence"/>
</dbReference>
<dbReference type="Pfam" id="PF11699">
    <property type="entry name" value="CENP-C_C"/>
    <property type="match status" value="1"/>
</dbReference>
<dbReference type="AlphaFoldDB" id="A0A2T4CGP7"/>
<dbReference type="GO" id="GO:0005634">
    <property type="term" value="C:nucleus"/>
    <property type="evidence" value="ECO:0007669"/>
    <property type="project" value="UniProtKB-SubCell"/>
</dbReference>
<feature type="compositionally biased region" description="Low complexity" evidence="7">
    <location>
        <begin position="166"/>
        <end position="204"/>
    </location>
</feature>
<evidence type="ECO:0000259" key="8">
    <source>
        <dbReference type="Pfam" id="PF11699"/>
    </source>
</evidence>
<dbReference type="InterPro" id="IPR014710">
    <property type="entry name" value="RmlC-like_jellyroll"/>
</dbReference>
<evidence type="ECO:0000256" key="7">
    <source>
        <dbReference type="SAM" id="MobiDB-lite"/>
    </source>
</evidence>
<evidence type="ECO:0000256" key="2">
    <source>
        <dbReference type="ARBA" id="ARBA00010291"/>
    </source>
</evidence>
<dbReference type="PANTHER" id="PTHR16684">
    <property type="entry name" value="CENTROMERE PROTEIN C"/>
    <property type="match status" value="1"/>
</dbReference>
<dbReference type="GO" id="GO:0019237">
    <property type="term" value="F:centromeric DNA binding"/>
    <property type="evidence" value="ECO:0007669"/>
    <property type="project" value="InterPro"/>
</dbReference>
<evidence type="ECO:0000256" key="6">
    <source>
        <dbReference type="ARBA" id="ARBA00075033"/>
    </source>
</evidence>
<feature type="compositionally biased region" description="Basic and acidic residues" evidence="7">
    <location>
        <begin position="17"/>
        <end position="27"/>
    </location>
</feature>
<dbReference type="PANTHER" id="PTHR16684:SF11">
    <property type="entry name" value="CENTROMERE PROTEIN C"/>
    <property type="match status" value="1"/>
</dbReference>
<comment type="similarity">
    <text evidence="2">Belongs to the CENP-C/MIF2 family.</text>
</comment>
<dbReference type="OrthoDB" id="1939643at2759"/>